<dbReference type="InterPro" id="IPR023780">
    <property type="entry name" value="Chromo_domain"/>
</dbReference>
<dbReference type="InterPro" id="IPR002110">
    <property type="entry name" value="Ankyrin_rpt"/>
</dbReference>
<evidence type="ECO:0000256" key="1">
    <source>
        <dbReference type="ARBA" id="ARBA00022737"/>
    </source>
</evidence>
<evidence type="ECO:0000256" key="3">
    <source>
        <dbReference type="PROSITE-ProRule" id="PRU00023"/>
    </source>
</evidence>
<reference evidence="5 6" key="1">
    <citation type="submission" date="2019-09" db="EMBL/GenBank/DDBJ databases">
        <title>A chromosome-level genome assembly of the Chinese tupelo Nyssa sinensis.</title>
        <authorList>
            <person name="Yang X."/>
            <person name="Kang M."/>
            <person name="Yang Y."/>
            <person name="Xiong H."/>
            <person name="Wang M."/>
            <person name="Zhang Z."/>
            <person name="Wang Z."/>
            <person name="Wu H."/>
            <person name="Ma T."/>
            <person name="Liu J."/>
            <person name="Xi Z."/>
        </authorList>
    </citation>
    <scope>NUCLEOTIDE SEQUENCE [LARGE SCALE GENOMIC DNA]</scope>
    <source>
        <strain evidence="5">J267</strain>
        <tissue evidence="5">Leaf</tissue>
    </source>
</reference>
<protein>
    <recommendedName>
        <fullName evidence="4">Chromo domain-containing protein</fullName>
    </recommendedName>
</protein>
<keyword evidence="6" id="KW-1185">Reference proteome</keyword>
<dbReference type="SUPFAM" id="SSF48403">
    <property type="entry name" value="Ankyrin repeat"/>
    <property type="match status" value="1"/>
</dbReference>
<keyword evidence="1" id="KW-0677">Repeat</keyword>
<dbReference type="GO" id="GO:0005886">
    <property type="term" value="C:plasma membrane"/>
    <property type="evidence" value="ECO:0007669"/>
    <property type="project" value="TreeGrafter"/>
</dbReference>
<dbReference type="InterPro" id="IPR016197">
    <property type="entry name" value="Chromo-like_dom_sf"/>
</dbReference>
<dbReference type="Pfam" id="PF12796">
    <property type="entry name" value="Ank_2"/>
    <property type="match status" value="1"/>
</dbReference>
<proteinExistence type="predicted"/>
<dbReference type="PANTHER" id="PTHR24186:SF46">
    <property type="entry name" value="PROTEIN ACCELERATED CELL DEATH 6-LIKE"/>
    <property type="match status" value="1"/>
</dbReference>
<evidence type="ECO:0000313" key="6">
    <source>
        <dbReference type="Proteomes" id="UP000325577"/>
    </source>
</evidence>
<dbReference type="EMBL" id="CM018031">
    <property type="protein sequence ID" value="KAA8550160.1"/>
    <property type="molecule type" value="Genomic_DNA"/>
</dbReference>
<name>A0A5J5C850_9ASTE</name>
<dbReference type="OrthoDB" id="598775at2759"/>
<dbReference type="PANTHER" id="PTHR24186">
    <property type="entry name" value="PROTEIN PHOSPHATASE 1 REGULATORY SUBUNIT"/>
    <property type="match status" value="1"/>
</dbReference>
<organism evidence="5 6">
    <name type="scientific">Nyssa sinensis</name>
    <dbReference type="NCBI Taxonomy" id="561372"/>
    <lineage>
        <taxon>Eukaryota</taxon>
        <taxon>Viridiplantae</taxon>
        <taxon>Streptophyta</taxon>
        <taxon>Embryophyta</taxon>
        <taxon>Tracheophyta</taxon>
        <taxon>Spermatophyta</taxon>
        <taxon>Magnoliopsida</taxon>
        <taxon>eudicotyledons</taxon>
        <taxon>Gunneridae</taxon>
        <taxon>Pentapetalae</taxon>
        <taxon>asterids</taxon>
        <taxon>Cornales</taxon>
        <taxon>Nyssaceae</taxon>
        <taxon>Nyssa</taxon>
    </lineage>
</organism>
<accession>A0A5J5C850</accession>
<dbReference type="SUPFAM" id="SSF54160">
    <property type="entry name" value="Chromo domain-like"/>
    <property type="match status" value="1"/>
</dbReference>
<sequence length="313" mass="35135">MSKANVRATMDMEEKNEPEHYGMAKSVNPVIYKAVIAGDINGLMGAIDPELSSLKQKVGESNNATIDFPLTDDEGVVVLQTDAILDTRWVKKGSRFVEESLVKWKRLPVDDATWEETAILQDQFINMNLENKVPVKDWGISGACFTYERLKSGNSIVHATIGTRNREVLDKLLRFRSSLIDSVDENGRTPLSYAASIGYLDGICCILDLKAFTECTYNRDRDGFYPIHMASRNGHINVIQEFLRRCQDSRELLNPKGQNILHVTAENGRANAVSYMLKISEVENLIYERDKDGNTALHLASRCGYPKIVSILT</sequence>
<dbReference type="AlphaFoldDB" id="A0A5J5C850"/>
<dbReference type="SMART" id="SM00248">
    <property type="entry name" value="ANK"/>
    <property type="match status" value="4"/>
</dbReference>
<evidence type="ECO:0000259" key="4">
    <source>
        <dbReference type="Pfam" id="PF00385"/>
    </source>
</evidence>
<dbReference type="Gene3D" id="1.25.40.20">
    <property type="entry name" value="Ankyrin repeat-containing domain"/>
    <property type="match status" value="1"/>
</dbReference>
<keyword evidence="2 3" id="KW-0040">ANK repeat</keyword>
<dbReference type="Pfam" id="PF00385">
    <property type="entry name" value="Chromo"/>
    <property type="match status" value="1"/>
</dbReference>
<evidence type="ECO:0000256" key="2">
    <source>
        <dbReference type="ARBA" id="ARBA00023043"/>
    </source>
</evidence>
<feature type="repeat" description="ANK" evidence="3">
    <location>
        <begin position="222"/>
        <end position="245"/>
    </location>
</feature>
<evidence type="ECO:0000313" key="5">
    <source>
        <dbReference type="EMBL" id="KAA8550160.1"/>
    </source>
</evidence>
<gene>
    <name evidence="5" type="ORF">F0562_001824</name>
</gene>
<feature type="repeat" description="ANK" evidence="3">
    <location>
        <begin position="292"/>
        <end position="313"/>
    </location>
</feature>
<dbReference type="InterPro" id="IPR036770">
    <property type="entry name" value="Ankyrin_rpt-contain_sf"/>
</dbReference>
<feature type="domain" description="Chromo" evidence="4">
    <location>
        <begin position="82"/>
        <end position="123"/>
    </location>
</feature>
<dbReference type="Gene3D" id="2.40.50.40">
    <property type="match status" value="1"/>
</dbReference>
<dbReference type="PROSITE" id="PS50297">
    <property type="entry name" value="ANK_REP_REGION"/>
    <property type="match status" value="2"/>
</dbReference>
<dbReference type="Proteomes" id="UP000325577">
    <property type="component" value="Linkage Group LG0"/>
</dbReference>
<dbReference type="PROSITE" id="PS50088">
    <property type="entry name" value="ANK_REPEAT"/>
    <property type="match status" value="2"/>
</dbReference>